<dbReference type="AlphaFoldDB" id="A0A1G1TJ47"/>
<keyword evidence="4" id="KW-1185">Reference proteome</keyword>
<evidence type="ECO:0000259" key="2">
    <source>
        <dbReference type="Pfam" id="PF13751"/>
    </source>
</evidence>
<dbReference type="Pfam" id="PF13751">
    <property type="entry name" value="DDE_Tnp_1_6"/>
    <property type="match status" value="1"/>
</dbReference>
<sequence length="550" mass="62441">MSLHPQPSTPVPPQTRQIAQAAFPRSNHYLLLRDTLGTLHDDALFADLFPQRGQAAQAPWQLALVTLLQFAENLSDRQAADAVRSRIDWKYLLGLELTDAGFDFSVLSEFRQRLVAGKAQERLLSHLLVCCQDQQWLKAGGEQRMDSTHVLARVRDMNRLECVAETMRFTLNSLATLLPDWLARHLQPGWAARYGPRAEEYRLPHTKPQREAYTQQVGQDGWWLLEQVERDEQAALLWQLPAIDSLRRIWLQQFQVVEGQLSWRVENQGEVPPSAQLISSPYDLEARFSRKRTTTWVGYKVHLSETCEADQPHLITQVATTVSTEVDSTTLPHIQQGLAERSLLPSQQLVDTAYVSAELLVQSQQRHHVELVGPARKDQQWQALAGQGYAAADFHVDWDAQQATCPQGHPSQSWIHTLEKGQPRVFIKFSRKHCGPCPVHAQCTRMKRRAIKLRADAPYQALQAARVRDSQADWPLLYNQRAGIEGTLSQGVRAFGLRRSRYVGLAKTHLQHVFIAAAMNLSRIVNWLNEVPLAQTRQAAFERLIPPARA</sequence>
<dbReference type="Proteomes" id="UP000177506">
    <property type="component" value="Unassembled WGS sequence"/>
</dbReference>
<reference evidence="3 4" key="1">
    <citation type="submission" date="2016-08" db="EMBL/GenBank/DDBJ databases">
        <title>Hymenobacter coccineus sp. nov., Hymenobacter lapidarius sp. nov. and Hymenobacter glacialis sp. nov., isolated from Antarctic soil.</title>
        <authorList>
            <person name="Sedlacek I."/>
            <person name="Kralova S."/>
            <person name="Kyrova K."/>
            <person name="Maslanova I."/>
            <person name="Stankova E."/>
            <person name="Vrbovska V."/>
            <person name="Nemec M."/>
            <person name="Bartak M."/>
            <person name="Svec P."/>
            <person name="Busse H.-J."/>
            <person name="Pantucek R."/>
        </authorList>
    </citation>
    <scope>NUCLEOTIDE SEQUENCE [LARGE SCALE GENOMIC DNA]</scope>
    <source>
        <strain evidence="3 4">CCM 8649</strain>
    </source>
</reference>
<dbReference type="OrthoDB" id="890578at2"/>
<evidence type="ECO:0000259" key="1">
    <source>
        <dbReference type="Pfam" id="PF05598"/>
    </source>
</evidence>
<dbReference type="InterPro" id="IPR025668">
    <property type="entry name" value="Tnp_DDE_dom"/>
</dbReference>
<feature type="domain" description="Transposase DDE" evidence="2">
    <location>
        <begin position="404"/>
        <end position="524"/>
    </location>
</feature>
<dbReference type="RefSeq" id="WP_070742523.1">
    <property type="nucleotide sequence ID" value="NZ_MDZA01000110.1"/>
</dbReference>
<dbReference type="Pfam" id="PF05598">
    <property type="entry name" value="DUF772"/>
    <property type="match status" value="1"/>
</dbReference>
<dbReference type="EMBL" id="MDZA01000110">
    <property type="protein sequence ID" value="OGX90890.1"/>
    <property type="molecule type" value="Genomic_DNA"/>
</dbReference>
<organism evidence="3 4">
    <name type="scientific">Hymenobacter coccineus</name>
    <dbReference type="NCBI Taxonomy" id="1908235"/>
    <lineage>
        <taxon>Bacteria</taxon>
        <taxon>Pseudomonadati</taxon>
        <taxon>Bacteroidota</taxon>
        <taxon>Cytophagia</taxon>
        <taxon>Cytophagales</taxon>
        <taxon>Hymenobacteraceae</taxon>
        <taxon>Hymenobacter</taxon>
    </lineage>
</organism>
<protein>
    <submittedName>
        <fullName evidence="3">Transposase</fullName>
    </submittedName>
</protein>
<dbReference type="PANTHER" id="PTHR35604:SF2">
    <property type="entry name" value="TRANSPOSASE INSH FOR INSERTION SEQUENCE ELEMENT IS5A-RELATED"/>
    <property type="match status" value="1"/>
</dbReference>
<comment type="caution">
    <text evidence="3">The sequence shown here is derived from an EMBL/GenBank/DDBJ whole genome shotgun (WGS) entry which is preliminary data.</text>
</comment>
<feature type="domain" description="Transposase InsH N-terminal" evidence="1">
    <location>
        <begin position="34"/>
        <end position="113"/>
    </location>
</feature>
<name>A0A1G1TJ47_9BACT</name>
<dbReference type="PANTHER" id="PTHR35604">
    <property type="entry name" value="TRANSPOSASE INSH FOR INSERTION SEQUENCE ELEMENT IS5A-RELATED"/>
    <property type="match status" value="1"/>
</dbReference>
<proteinExistence type="predicted"/>
<evidence type="ECO:0000313" key="4">
    <source>
        <dbReference type="Proteomes" id="UP000177506"/>
    </source>
</evidence>
<accession>A0A1G1TJ47</accession>
<dbReference type="InterPro" id="IPR047629">
    <property type="entry name" value="IS1182_transpos"/>
</dbReference>
<gene>
    <name evidence="3" type="ORF">BEN49_06075</name>
</gene>
<dbReference type="NCBIfam" id="NF033551">
    <property type="entry name" value="transpos_IS1182"/>
    <property type="match status" value="1"/>
</dbReference>
<dbReference type="InterPro" id="IPR008490">
    <property type="entry name" value="Transposase_InsH_N"/>
</dbReference>
<evidence type="ECO:0000313" key="3">
    <source>
        <dbReference type="EMBL" id="OGX90890.1"/>
    </source>
</evidence>